<dbReference type="InterPro" id="IPR036874">
    <property type="entry name" value="Carbonic_anhydrase_sf"/>
</dbReference>
<evidence type="ECO:0000256" key="4">
    <source>
        <dbReference type="PIRSR" id="PIRSR601765-1"/>
    </source>
</evidence>
<dbReference type="RefSeq" id="XP_018273158.1">
    <property type="nucleotide sequence ID" value="XM_018418539.1"/>
</dbReference>
<gene>
    <name evidence="6" type="ORF">RHOBADRAFT_64654</name>
</gene>
<dbReference type="InterPro" id="IPR001765">
    <property type="entry name" value="Carbonic_anhydrase"/>
</dbReference>
<comment type="function">
    <text evidence="5">Reversible hydration of carbon dioxide.</text>
</comment>
<dbReference type="OrthoDB" id="10248475at2759"/>
<accession>A0A194S951</accession>
<proteinExistence type="inferred from homology"/>
<keyword evidence="5" id="KW-0456">Lyase</keyword>
<dbReference type="GO" id="GO:0004089">
    <property type="term" value="F:carbonate dehydratase activity"/>
    <property type="evidence" value="ECO:0007669"/>
    <property type="project" value="UniProtKB-UniRule"/>
</dbReference>
<dbReference type="CDD" id="cd03379">
    <property type="entry name" value="beta_CA_cladeD"/>
    <property type="match status" value="1"/>
</dbReference>
<organism evidence="6 7">
    <name type="scientific">Rhodotorula graminis (strain WP1)</name>
    <dbReference type="NCBI Taxonomy" id="578459"/>
    <lineage>
        <taxon>Eukaryota</taxon>
        <taxon>Fungi</taxon>
        <taxon>Dikarya</taxon>
        <taxon>Basidiomycota</taxon>
        <taxon>Pucciniomycotina</taxon>
        <taxon>Microbotryomycetes</taxon>
        <taxon>Sporidiobolales</taxon>
        <taxon>Sporidiobolaceae</taxon>
        <taxon>Rhodotorula</taxon>
    </lineage>
</organism>
<evidence type="ECO:0000256" key="3">
    <source>
        <dbReference type="ARBA" id="ARBA00022833"/>
    </source>
</evidence>
<evidence type="ECO:0000313" key="7">
    <source>
        <dbReference type="Proteomes" id="UP000053890"/>
    </source>
</evidence>
<dbReference type="GeneID" id="28978986"/>
<dbReference type="OMA" id="HAMNMRN"/>
<dbReference type="PANTHER" id="PTHR43175:SF3">
    <property type="entry name" value="CARBON DISULFIDE HYDROLASE"/>
    <property type="match status" value="1"/>
</dbReference>
<comment type="cofactor">
    <cofactor evidence="4">
        <name>Zn(2+)</name>
        <dbReference type="ChEBI" id="CHEBI:29105"/>
    </cofactor>
    <text evidence="4">Binds 1 zinc ion per subunit.</text>
</comment>
<keyword evidence="3 4" id="KW-0862">Zinc</keyword>
<dbReference type="Gene3D" id="3.40.1050.10">
    <property type="entry name" value="Carbonic anhydrase"/>
    <property type="match status" value="1"/>
</dbReference>
<dbReference type="SUPFAM" id="SSF53056">
    <property type="entry name" value="beta-carbonic anhydrase, cab"/>
    <property type="match status" value="1"/>
</dbReference>
<feature type="binding site" evidence="4">
    <location>
        <position position="68"/>
    </location>
    <ligand>
        <name>Zn(2+)</name>
        <dbReference type="ChEBI" id="CHEBI:29105"/>
    </ligand>
</feature>
<keyword evidence="7" id="KW-1185">Reference proteome</keyword>
<dbReference type="PANTHER" id="PTHR43175">
    <property type="entry name" value="CARBONIC ANHYDRASE"/>
    <property type="match status" value="1"/>
</dbReference>
<dbReference type="GO" id="GO:0008270">
    <property type="term" value="F:zinc ion binding"/>
    <property type="evidence" value="ECO:0007669"/>
    <property type="project" value="UniProtKB-UniRule"/>
</dbReference>
<evidence type="ECO:0000256" key="2">
    <source>
        <dbReference type="ARBA" id="ARBA00022723"/>
    </source>
</evidence>
<evidence type="ECO:0000256" key="5">
    <source>
        <dbReference type="RuleBase" id="RU003956"/>
    </source>
</evidence>
<dbReference type="Pfam" id="PF00484">
    <property type="entry name" value="Pro_CA"/>
    <property type="match status" value="1"/>
</dbReference>
<name>A0A194S951_RHOGW</name>
<dbReference type="SMART" id="SM00947">
    <property type="entry name" value="Pro_CA"/>
    <property type="match status" value="1"/>
</dbReference>
<keyword evidence="2 4" id="KW-0479">Metal-binding</keyword>
<dbReference type="EC" id="4.2.1.1" evidence="5"/>
<evidence type="ECO:0000313" key="6">
    <source>
        <dbReference type="EMBL" id="KPV77109.1"/>
    </source>
</evidence>
<comment type="catalytic activity">
    <reaction evidence="5">
        <text>hydrogencarbonate + H(+) = CO2 + H2O</text>
        <dbReference type="Rhea" id="RHEA:10748"/>
        <dbReference type="ChEBI" id="CHEBI:15377"/>
        <dbReference type="ChEBI" id="CHEBI:15378"/>
        <dbReference type="ChEBI" id="CHEBI:16526"/>
        <dbReference type="ChEBI" id="CHEBI:17544"/>
        <dbReference type="EC" id="4.2.1.1"/>
    </reaction>
</comment>
<feature type="binding site" evidence="4">
    <location>
        <position position="118"/>
    </location>
    <ligand>
        <name>Zn(2+)</name>
        <dbReference type="ChEBI" id="CHEBI:29105"/>
    </ligand>
</feature>
<evidence type="ECO:0000256" key="1">
    <source>
        <dbReference type="ARBA" id="ARBA00006217"/>
    </source>
</evidence>
<dbReference type="Proteomes" id="UP000053890">
    <property type="component" value="Unassembled WGS sequence"/>
</dbReference>
<feature type="binding site" evidence="4">
    <location>
        <position position="121"/>
    </location>
    <ligand>
        <name>Zn(2+)</name>
        <dbReference type="ChEBI" id="CHEBI:29105"/>
    </ligand>
</feature>
<comment type="similarity">
    <text evidence="1 5">Belongs to the beta-class carbonic anhydrase family.</text>
</comment>
<reference evidence="6 7" key="1">
    <citation type="journal article" date="2015" name="Front. Microbiol.">
        <title>Genome sequence of the plant growth promoting endophytic yeast Rhodotorula graminis WP1.</title>
        <authorList>
            <person name="Firrincieli A."/>
            <person name="Otillar R."/>
            <person name="Salamov A."/>
            <person name="Schmutz J."/>
            <person name="Khan Z."/>
            <person name="Redman R.S."/>
            <person name="Fleck N.D."/>
            <person name="Lindquist E."/>
            <person name="Grigoriev I.V."/>
            <person name="Doty S.L."/>
        </authorList>
    </citation>
    <scope>NUCLEOTIDE SEQUENCE [LARGE SCALE GENOMIC DNA]</scope>
    <source>
        <strain evidence="6 7">WP1</strain>
    </source>
</reference>
<feature type="binding site" evidence="4">
    <location>
        <position position="66"/>
    </location>
    <ligand>
        <name>Zn(2+)</name>
        <dbReference type="ChEBI" id="CHEBI:29105"/>
    </ligand>
</feature>
<dbReference type="AlphaFoldDB" id="A0A194S951"/>
<protein>
    <recommendedName>
        <fullName evidence="5">Carbonic anhydrase</fullName>
        <ecNumber evidence="5">4.2.1.1</ecNumber>
    </recommendedName>
    <alternativeName>
        <fullName evidence="5">Carbonate dehydratase</fullName>
    </alternativeName>
</protein>
<dbReference type="STRING" id="578459.A0A194S951"/>
<sequence>MASHVASMAATAYAKAQNAPDLKGSSFADAELAVNNSNFIKTYDVLVGDKGRAHLMPKRGIAVLCCMDARLDPNAMLGLEVGDAHIIRNGGGRAADALRSLIGSQEALQTREIIVIHHEDCGYSHASTWVIQKALKARTEPAAHPLVDQVSLQEFTDPRESVAEDVAFLREHPLVHPDSKDKISGWVYQVSNGELKRVC</sequence>
<dbReference type="EMBL" id="KQ474075">
    <property type="protein sequence ID" value="KPV77109.1"/>
    <property type="molecule type" value="Genomic_DNA"/>
</dbReference>